<comment type="caution">
    <text evidence="6">The sequence shown here is derived from an EMBL/GenBank/DDBJ whole genome shotgun (WGS) entry which is preliminary data.</text>
</comment>
<proteinExistence type="predicted"/>
<dbReference type="PANTHER" id="PTHR37299">
    <property type="entry name" value="TRANSCRIPTIONAL REGULATOR-RELATED"/>
    <property type="match status" value="1"/>
</dbReference>
<comment type="function">
    <text evidence="2">May play the central regulatory role in sporulation. It may be an element of the effector pathway responsible for the activation of sporulation genes in response to nutritional stress. Spo0A may act in concert with spo0H (a sigma factor) to control the expression of some genes that are critical to the sporulation process.</text>
</comment>
<keyword evidence="6" id="KW-0238">DNA-binding</keyword>
<dbReference type="Pfam" id="PF00072">
    <property type="entry name" value="Response_reg"/>
    <property type="match status" value="1"/>
</dbReference>
<dbReference type="InterPro" id="IPR011006">
    <property type="entry name" value="CheY-like_superfamily"/>
</dbReference>
<dbReference type="SUPFAM" id="SSF52172">
    <property type="entry name" value="CheY-like"/>
    <property type="match status" value="1"/>
</dbReference>
<evidence type="ECO:0000259" key="5">
    <source>
        <dbReference type="PROSITE" id="PS50930"/>
    </source>
</evidence>
<dbReference type="Pfam" id="PF04397">
    <property type="entry name" value="LytTR"/>
    <property type="match status" value="1"/>
</dbReference>
<gene>
    <name evidence="6" type="ORF">NK125_04735</name>
</gene>
<evidence type="ECO:0000256" key="1">
    <source>
        <dbReference type="ARBA" id="ARBA00018672"/>
    </source>
</evidence>
<dbReference type="PANTHER" id="PTHR37299:SF1">
    <property type="entry name" value="STAGE 0 SPORULATION PROTEIN A HOMOLOG"/>
    <property type="match status" value="1"/>
</dbReference>
<dbReference type="PROSITE" id="PS50930">
    <property type="entry name" value="HTH_LYTTR"/>
    <property type="match status" value="1"/>
</dbReference>
<dbReference type="SMART" id="SM00850">
    <property type="entry name" value="LytTR"/>
    <property type="match status" value="1"/>
</dbReference>
<accession>A0ABT1EA24</accession>
<name>A0ABT1EA24_9FIRM</name>
<evidence type="ECO:0000256" key="2">
    <source>
        <dbReference type="ARBA" id="ARBA00024867"/>
    </source>
</evidence>
<dbReference type="InterPro" id="IPR001789">
    <property type="entry name" value="Sig_transdc_resp-reg_receiver"/>
</dbReference>
<keyword evidence="7" id="KW-1185">Reference proteome</keyword>
<comment type="caution">
    <text evidence="3">Lacks conserved residue(s) required for the propagation of feature annotation.</text>
</comment>
<evidence type="ECO:0000313" key="6">
    <source>
        <dbReference type="EMBL" id="MCP1101721.1"/>
    </source>
</evidence>
<feature type="domain" description="HTH LytTR-type" evidence="5">
    <location>
        <begin position="145"/>
        <end position="234"/>
    </location>
</feature>
<organism evidence="6 7">
    <name type="scientific">Aequitasia blattaphilus</name>
    <dbReference type="NCBI Taxonomy" id="2949332"/>
    <lineage>
        <taxon>Bacteria</taxon>
        <taxon>Bacillati</taxon>
        <taxon>Bacillota</taxon>
        <taxon>Clostridia</taxon>
        <taxon>Lachnospirales</taxon>
        <taxon>Lachnospiraceae</taxon>
        <taxon>Aequitasia</taxon>
    </lineage>
</organism>
<dbReference type="EMBL" id="JAMZFW010000005">
    <property type="protein sequence ID" value="MCP1101721.1"/>
    <property type="molecule type" value="Genomic_DNA"/>
</dbReference>
<dbReference type="Gene3D" id="3.40.50.2300">
    <property type="match status" value="1"/>
</dbReference>
<feature type="domain" description="Response regulatory" evidence="4">
    <location>
        <begin position="2"/>
        <end position="122"/>
    </location>
</feature>
<dbReference type="GO" id="GO:0003677">
    <property type="term" value="F:DNA binding"/>
    <property type="evidence" value="ECO:0007669"/>
    <property type="project" value="UniProtKB-KW"/>
</dbReference>
<dbReference type="InterPro" id="IPR046947">
    <property type="entry name" value="LytR-like"/>
</dbReference>
<protein>
    <recommendedName>
        <fullName evidence="1">Stage 0 sporulation protein A homolog</fullName>
    </recommendedName>
</protein>
<dbReference type="PROSITE" id="PS50110">
    <property type="entry name" value="RESPONSE_REGULATORY"/>
    <property type="match status" value="1"/>
</dbReference>
<reference evidence="6 7" key="1">
    <citation type="journal article" date="2022" name="Genome Biol. Evol.">
        <title>Host diet, physiology and behaviors set the stage for Lachnospiraceae cladogenesis.</title>
        <authorList>
            <person name="Vera-Ponce De Leon A."/>
            <person name="Schneider M."/>
            <person name="Jahnes B.C."/>
            <person name="Sadowski V."/>
            <person name="Camuy-Velez L.A."/>
            <person name="Duan J."/>
            <person name="Sabree Z.L."/>
        </authorList>
    </citation>
    <scope>NUCLEOTIDE SEQUENCE [LARGE SCALE GENOMIC DNA]</scope>
    <source>
        <strain evidence="6 7">PAL113</strain>
    </source>
</reference>
<dbReference type="InterPro" id="IPR007492">
    <property type="entry name" value="LytTR_DNA-bd_dom"/>
</dbReference>
<evidence type="ECO:0000256" key="3">
    <source>
        <dbReference type="PROSITE-ProRule" id="PRU00169"/>
    </source>
</evidence>
<dbReference type="SMART" id="SM00448">
    <property type="entry name" value="REC"/>
    <property type="match status" value="1"/>
</dbReference>
<dbReference type="Proteomes" id="UP001523566">
    <property type="component" value="Unassembled WGS sequence"/>
</dbReference>
<dbReference type="RefSeq" id="WP_262065510.1">
    <property type="nucleotide sequence ID" value="NZ_JAMXOD010000005.1"/>
</dbReference>
<dbReference type="Gene3D" id="2.40.50.1020">
    <property type="entry name" value="LytTr DNA-binding domain"/>
    <property type="match status" value="1"/>
</dbReference>
<evidence type="ECO:0000313" key="7">
    <source>
        <dbReference type="Proteomes" id="UP001523566"/>
    </source>
</evidence>
<evidence type="ECO:0000259" key="4">
    <source>
        <dbReference type="PROSITE" id="PS50110"/>
    </source>
</evidence>
<sequence>MKVAICDHDNQAAGKYRKWLEEIAEEHDVPIQVTIYQKESALLFDWEDEPKRADLLYMETSMPEGNGIDTAKKLRKAGYKNEIIFYTNSDKYVFEAFDVNAFHYILKDRTEKEKSEEIFLKFYNRYKEMGKEYISVNCAGENRNIDIEDIKYFKVDLRVITVYYKKSDSFEFYSTLGKIENMIGAYGFIKIHRSVLVNVAYVKTFTSSEVTLKDGTELPVSRQGVKQLREVFANRTV</sequence>